<dbReference type="AlphaFoldDB" id="A0AAU9PTN3"/>
<sequence>MDQHQLKMDQKMEEILGALSKNRATTHHGKTTEEEQPSISPIPSIEETPKVYSGASHSDTGGTRSRNGGEKATPGEPTGDIGSWICLCSTMKTAMGGS</sequence>
<gene>
    <name evidence="2" type="ORF">LVIROSA_LOCUS38223</name>
</gene>
<feature type="region of interest" description="Disordered" evidence="1">
    <location>
        <begin position="1"/>
        <end position="84"/>
    </location>
</feature>
<dbReference type="EMBL" id="CAKMRJ010005745">
    <property type="protein sequence ID" value="CAH1452942.1"/>
    <property type="molecule type" value="Genomic_DNA"/>
</dbReference>
<dbReference type="Proteomes" id="UP001157418">
    <property type="component" value="Unassembled WGS sequence"/>
</dbReference>
<evidence type="ECO:0000313" key="2">
    <source>
        <dbReference type="EMBL" id="CAH1452942.1"/>
    </source>
</evidence>
<proteinExistence type="predicted"/>
<evidence type="ECO:0000256" key="1">
    <source>
        <dbReference type="SAM" id="MobiDB-lite"/>
    </source>
</evidence>
<protein>
    <submittedName>
        <fullName evidence="2">Uncharacterized protein</fullName>
    </submittedName>
</protein>
<comment type="caution">
    <text evidence="2">The sequence shown here is derived from an EMBL/GenBank/DDBJ whole genome shotgun (WGS) entry which is preliminary data.</text>
</comment>
<organism evidence="2 3">
    <name type="scientific">Lactuca virosa</name>
    <dbReference type="NCBI Taxonomy" id="75947"/>
    <lineage>
        <taxon>Eukaryota</taxon>
        <taxon>Viridiplantae</taxon>
        <taxon>Streptophyta</taxon>
        <taxon>Embryophyta</taxon>
        <taxon>Tracheophyta</taxon>
        <taxon>Spermatophyta</taxon>
        <taxon>Magnoliopsida</taxon>
        <taxon>eudicotyledons</taxon>
        <taxon>Gunneridae</taxon>
        <taxon>Pentapetalae</taxon>
        <taxon>asterids</taxon>
        <taxon>campanulids</taxon>
        <taxon>Asterales</taxon>
        <taxon>Asteraceae</taxon>
        <taxon>Cichorioideae</taxon>
        <taxon>Cichorieae</taxon>
        <taxon>Lactucinae</taxon>
        <taxon>Lactuca</taxon>
    </lineage>
</organism>
<keyword evidence="3" id="KW-1185">Reference proteome</keyword>
<reference evidence="2 3" key="1">
    <citation type="submission" date="2022-01" db="EMBL/GenBank/DDBJ databases">
        <authorList>
            <person name="Xiong W."/>
            <person name="Schranz E."/>
        </authorList>
    </citation>
    <scope>NUCLEOTIDE SEQUENCE [LARGE SCALE GENOMIC DNA]</scope>
</reference>
<feature type="compositionally biased region" description="Basic and acidic residues" evidence="1">
    <location>
        <begin position="1"/>
        <end position="14"/>
    </location>
</feature>
<feature type="compositionally biased region" description="Polar residues" evidence="1">
    <location>
        <begin position="55"/>
        <end position="66"/>
    </location>
</feature>
<evidence type="ECO:0000313" key="3">
    <source>
        <dbReference type="Proteomes" id="UP001157418"/>
    </source>
</evidence>
<name>A0AAU9PTN3_9ASTR</name>
<accession>A0AAU9PTN3</accession>